<organism evidence="2 3">
    <name type="scientific">Colletotrichum higginsianum (strain IMI 349063)</name>
    <name type="common">Crucifer anthracnose fungus</name>
    <dbReference type="NCBI Taxonomy" id="759273"/>
    <lineage>
        <taxon>Eukaryota</taxon>
        <taxon>Fungi</taxon>
        <taxon>Dikarya</taxon>
        <taxon>Ascomycota</taxon>
        <taxon>Pezizomycotina</taxon>
        <taxon>Sordariomycetes</taxon>
        <taxon>Hypocreomycetidae</taxon>
        <taxon>Glomerellales</taxon>
        <taxon>Glomerellaceae</taxon>
        <taxon>Colletotrichum</taxon>
        <taxon>Colletotrichum destructivum species complex</taxon>
    </lineage>
</organism>
<gene>
    <name evidence="2" type="ORF">CH63R_07812</name>
</gene>
<dbReference type="GeneID" id="28866893"/>
<evidence type="ECO:0000313" key="3">
    <source>
        <dbReference type="Proteomes" id="UP000092177"/>
    </source>
</evidence>
<reference evidence="3" key="1">
    <citation type="journal article" date="2017" name="BMC Genomics">
        <title>Gapless genome assembly of Colletotrichum higginsianum reveals chromosome structure and association of transposable elements with secondary metabolite gene clusters.</title>
        <authorList>
            <person name="Dallery J.-F."/>
            <person name="Lapalu N."/>
            <person name="Zampounis A."/>
            <person name="Pigne S."/>
            <person name="Luyten I."/>
            <person name="Amselem J."/>
            <person name="Wittenberg A.H.J."/>
            <person name="Zhou S."/>
            <person name="de Queiroz M.V."/>
            <person name="Robin G.P."/>
            <person name="Auger A."/>
            <person name="Hainaut M."/>
            <person name="Henrissat B."/>
            <person name="Kim K.-T."/>
            <person name="Lee Y.-H."/>
            <person name="Lespinet O."/>
            <person name="Schwartz D.C."/>
            <person name="Thon M.R."/>
            <person name="O'Connell R.J."/>
        </authorList>
    </citation>
    <scope>NUCLEOTIDE SEQUENCE [LARGE SCALE GENOMIC DNA]</scope>
    <source>
        <strain evidence="3">IMI 349063</strain>
    </source>
</reference>
<evidence type="ECO:0000256" key="1">
    <source>
        <dbReference type="SAM" id="MobiDB-lite"/>
    </source>
</evidence>
<feature type="region of interest" description="Disordered" evidence="1">
    <location>
        <begin position="47"/>
        <end position="75"/>
    </location>
</feature>
<dbReference type="KEGG" id="chig:CH63R_07812"/>
<dbReference type="EMBL" id="LTAN01000005">
    <property type="protein sequence ID" value="OBR09047.1"/>
    <property type="molecule type" value="Genomic_DNA"/>
</dbReference>
<sequence length="75" mass="8377">MATAFQNQQYPGLAHAREWTLMKVSYYRAPLSAAPLAFTLHRHKGALKVQAQRRGQEGQPKGVKAKQVDAPPKLH</sequence>
<comment type="caution">
    <text evidence="2">The sequence shown here is derived from an EMBL/GenBank/DDBJ whole genome shotgun (WGS) entry which is preliminary data.</text>
</comment>
<proteinExistence type="predicted"/>
<keyword evidence="3" id="KW-1185">Reference proteome</keyword>
<evidence type="ECO:0000313" key="2">
    <source>
        <dbReference type="EMBL" id="OBR09047.1"/>
    </source>
</evidence>
<accession>A0A1B7YAM2</accession>
<dbReference type="VEuPathDB" id="FungiDB:CH63R_07812"/>
<dbReference type="RefSeq" id="XP_018157564.1">
    <property type="nucleotide sequence ID" value="XM_018302786.1"/>
</dbReference>
<dbReference type="Proteomes" id="UP000092177">
    <property type="component" value="Chromosome 5"/>
</dbReference>
<dbReference type="AlphaFoldDB" id="A0A1B7YAM2"/>
<protein>
    <submittedName>
        <fullName evidence="2">Uncharacterized protein</fullName>
    </submittedName>
</protein>
<name>A0A1B7YAM2_COLHI</name>